<evidence type="ECO:0000256" key="2">
    <source>
        <dbReference type="ARBA" id="ARBA00009773"/>
    </source>
</evidence>
<evidence type="ECO:0000256" key="8">
    <source>
        <dbReference type="SAM" id="Phobius"/>
    </source>
</evidence>
<keyword evidence="3" id="KW-0813">Transport</keyword>
<proteinExistence type="inferred from homology"/>
<evidence type="ECO:0000256" key="3">
    <source>
        <dbReference type="ARBA" id="ARBA00022448"/>
    </source>
</evidence>
<protein>
    <submittedName>
        <fullName evidence="9">Predicted PurR-regulated permease PerM</fullName>
    </submittedName>
</protein>
<gene>
    <name evidence="9" type="ORF">SAMN04515656_11478</name>
</gene>
<feature type="transmembrane region" description="Helical" evidence="8">
    <location>
        <begin position="254"/>
        <end position="279"/>
    </location>
</feature>
<evidence type="ECO:0000256" key="5">
    <source>
        <dbReference type="ARBA" id="ARBA00022692"/>
    </source>
</evidence>
<keyword evidence="4" id="KW-1003">Cell membrane</keyword>
<accession>A0A1H4CAP7</accession>
<dbReference type="AlphaFoldDB" id="A0A1H4CAP7"/>
<comment type="subcellular location">
    <subcellularLocation>
        <location evidence="1">Cell membrane</location>
        <topology evidence="1">Multi-pass membrane protein</topology>
    </subcellularLocation>
</comment>
<dbReference type="Proteomes" id="UP000199394">
    <property type="component" value="Unassembled WGS sequence"/>
</dbReference>
<dbReference type="GO" id="GO:0055085">
    <property type="term" value="P:transmembrane transport"/>
    <property type="evidence" value="ECO:0007669"/>
    <property type="project" value="TreeGrafter"/>
</dbReference>
<evidence type="ECO:0000313" key="10">
    <source>
        <dbReference type="Proteomes" id="UP000199394"/>
    </source>
</evidence>
<evidence type="ECO:0000256" key="6">
    <source>
        <dbReference type="ARBA" id="ARBA00022989"/>
    </source>
</evidence>
<feature type="transmembrane region" description="Helical" evidence="8">
    <location>
        <begin position="89"/>
        <end position="113"/>
    </location>
</feature>
<evidence type="ECO:0000313" key="9">
    <source>
        <dbReference type="EMBL" id="SEA57444.1"/>
    </source>
</evidence>
<keyword evidence="7 8" id="KW-0472">Membrane</keyword>
<keyword evidence="6 8" id="KW-1133">Transmembrane helix</keyword>
<feature type="transmembrane region" description="Helical" evidence="8">
    <location>
        <begin position="50"/>
        <end position="68"/>
    </location>
</feature>
<feature type="transmembrane region" description="Helical" evidence="8">
    <location>
        <begin position="286"/>
        <end position="304"/>
    </location>
</feature>
<feature type="transmembrane region" description="Helical" evidence="8">
    <location>
        <begin position="194"/>
        <end position="218"/>
    </location>
</feature>
<name>A0A1H4CAP7_9FIRM</name>
<evidence type="ECO:0000256" key="7">
    <source>
        <dbReference type="ARBA" id="ARBA00023136"/>
    </source>
</evidence>
<dbReference type="RefSeq" id="WP_090307920.1">
    <property type="nucleotide sequence ID" value="NZ_FNRK01000014.1"/>
</dbReference>
<dbReference type="STRING" id="81409.SAMN04515656_11478"/>
<dbReference type="Pfam" id="PF01594">
    <property type="entry name" value="AI-2E_transport"/>
    <property type="match status" value="1"/>
</dbReference>
<reference evidence="9 10" key="1">
    <citation type="submission" date="2016-10" db="EMBL/GenBank/DDBJ databases">
        <authorList>
            <person name="de Groot N.N."/>
        </authorList>
    </citation>
    <scope>NUCLEOTIDE SEQUENCE [LARGE SCALE GENOMIC DNA]</scope>
    <source>
        <strain evidence="9 10">SR12</strain>
    </source>
</reference>
<dbReference type="InterPro" id="IPR002549">
    <property type="entry name" value="AI-2E-like"/>
</dbReference>
<sequence length="420" mass="47057">MRFKLDKQYLKYYAYAVLGVISVILFYKVLDNLGLIITTTGQVIQDIFGMLLPIILGGVLAYFLFRPMRWFERKIFKYIKGTQAHPKKVRFTAIVIVYLIALFFMVVFLYILIPSIVESVINLAGHIPQYTWEINRFLDQLSQSGTALKDLAGIIRVELANFTDLTLKGFFDSFVGDPGSVSGSMAQMGNMAVLFAKGTTSFLISSVAVFFSGFYLMLDKENIQGQCQRLFRALMSDSVYGGFTWVVHTIDDVFYRYFAGKIMTSALIGLICYVGLLILGVEYAPLIALVVGVTNVIPYFGPIIGAIPGILLTLLYSPVKALWVAIWILIVQQFDGNILGPTVLGRIVELNPFWVLLSVMVGGSLMGPFGMFIAIPFFAVIKIFLVEGLNRWEAHREKMAAKAEREAVTIIEKKEENEEI</sequence>
<comment type="similarity">
    <text evidence="2">Belongs to the autoinducer-2 exporter (AI-2E) (TC 2.A.86) family.</text>
</comment>
<dbReference type="GO" id="GO:0005886">
    <property type="term" value="C:plasma membrane"/>
    <property type="evidence" value="ECO:0007669"/>
    <property type="project" value="UniProtKB-SubCell"/>
</dbReference>
<feature type="transmembrane region" description="Helical" evidence="8">
    <location>
        <begin position="12"/>
        <end position="30"/>
    </location>
</feature>
<feature type="transmembrane region" description="Helical" evidence="8">
    <location>
        <begin position="369"/>
        <end position="389"/>
    </location>
</feature>
<dbReference type="EMBL" id="FNRK01000014">
    <property type="protein sequence ID" value="SEA57444.1"/>
    <property type="molecule type" value="Genomic_DNA"/>
</dbReference>
<dbReference type="PANTHER" id="PTHR21716:SF53">
    <property type="entry name" value="PERMEASE PERM-RELATED"/>
    <property type="match status" value="1"/>
</dbReference>
<evidence type="ECO:0000256" key="1">
    <source>
        <dbReference type="ARBA" id="ARBA00004651"/>
    </source>
</evidence>
<keyword evidence="5 8" id="KW-0812">Transmembrane</keyword>
<evidence type="ECO:0000256" key="4">
    <source>
        <dbReference type="ARBA" id="ARBA00022475"/>
    </source>
</evidence>
<dbReference type="OrthoDB" id="9793390at2"/>
<keyword evidence="10" id="KW-1185">Reference proteome</keyword>
<organism evidence="9 10">
    <name type="scientific">Eubacterium aggregans</name>
    <dbReference type="NCBI Taxonomy" id="81409"/>
    <lineage>
        <taxon>Bacteria</taxon>
        <taxon>Bacillati</taxon>
        <taxon>Bacillota</taxon>
        <taxon>Clostridia</taxon>
        <taxon>Eubacteriales</taxon>
        <taxon>Eubacteriaceae</taxon>
        <taxon>Eubacterium</taxon>
    </lineage>
</organism>
<dbReference type="PANTHER" id="PTHR21716">
    <property type="entry name" value="TRANSMEMBRANE PROTEIN"/>
    <property type="match status" value="1"/>
</dbReference>